<keyword evidence="2" id="KW-0732">Signal</keyword>
<feature type="signal peptide" evidence="2">
    <location>
        <begin position="1"/>
        <end position="26"/>
    </location>
</feature>
<protein>
    <recommendedName>
        <fullName evidence="5">Outer membrane protein</fullName>
    </recommendedName>
</protein>
<organism evidence="3 4">
    <name type="scientific">Candidatus Desulfosporosinus infrequens</name>
    <dbReference type="NCBI Taxonomy" id="2043169"/>
    <lineage>
        <taxon>Bacteria</taxon>
        <taxon>Bacillati</taxon>
        <taxon>Bacillota</taxon>
        <taxon>Clostridia</taxon>
        <taxon>Eubacteriales</taxon>
        <taxon>Desulfitobacteriaceae</taxon>
        <taxon>Desulfosporosinus</taxon>
    </lineage>
</organism>
<dbReference type="OrthoDB" id="1801007at2"/>
<name>A0A2U3KNK7_9FIRM</name>
<dbReference type="AlphaFoldDB" id="A0A2U3KNK7"/>
<evidence type="ECO:0000313" key="4">
    <source>
        <dbReference type="Proteomes" id="UP000238916"/>
    </source>
</evidence>
<accession>A0A2U3KNK7</accession>
<feature type="compositionally biased region" description="Low complexity" evidence="1">
    <location>
        <begin position="54"/>
        <end position="67"/>
    </location>
</feature>
<gene>
    <name evidence="3" type="ORF">SBF1_2470011</name>
</gene>
<evidence type="ECO:0000256" key="1">
    <source>
        <dbReference type="SAM" id="MobiDB-lite"/>
    </source>
</evidence>
<feature type="chain" id="PRO_5015483728" description="Outer membrane protein" evidence="2">
    <location>
        <begin position="27"/>
        <end position="166"/>
    </location>
</feature>
<sequence length="166" mass="17899">MRNLKTLLTSGLVIGTCLFSAVPAMAATTTTNPNAAALTQIQTLRQQDKTLGDQLTSQRQSNQTQRTADWAQKNYTALSKAKTDQISFEGDYTTSLTDRFKLELDTIQLQADRQAKNTTNIPADLQAVIGDLNAQITIRGTLLTDAQTIFTDLGGTPAPTTPPAAQ</sequence>
<evidence type="ECO:0000256" key="2">
    <source>
        <dbReference type="SAM" id="SignalP"/>
    </source>
</evidence>
<feature type="region of interest" description="Disordered" evidence="1">
    <location>
        <begin position="50"/>
        <end position="69"/>
    </location>
</feature>
<dbReference type="Proteomes" id="UP000238916">
    <property type="component" value="Unassembled WGS sequence"/>
</dbReference>
<dbReference type="EMBL" id="OMOF01000165">
    <property type="protein sequence ID" value="SPF41253.1"/>
    <property type="molecule type" value="Genomic_DNA"/>
</dbReference>
<reference evidence="4" key="1">
    <citation type="submission" date="2018-02" db="EMBL/GenBank/DDBJ databases">
        <authorList>
            <person name="Hausmann B."/>
        </authorList>
    </citation>
    <scope>NUCLEOTIDE SEQUENCE [LARGE SCALE GENOMIC DNA]</scope>
    <source>
        <strain evidence="4">Peat soil MAG SbF1</strain>
    </source>
</reference>
<evidence type="ECO:0000313" key="3">
    <source>
        <dbReference type="EMBL" id="SPF41253.1"/>
    </source>
</evidence>
<evidence type="ECO:0008006" key="5">
    <source>
        <dbReference type="Google" id="ProtNLM"/>
    </source>
</evidence>
<proteinExistence type="predicted"/>